<dbReference type="RefSeq" id="WP_382252955.1">
    <property type="nucleotide sequence ID" value="NZ_JBHTBX010000001.1"/>
</dbReference>
<dbReference type="InterPro" id="IPR037185">
    <property type="entry name" value="EmrE-like"/>
</dbReference>
<keyword evidence="1" id="KW-0812">Transmembrane</keyword>
<accession>A0ABW2R3D1</accession>
<feature type="transmembrane region" description="Helical" evidence="1">
    <location>
        <begin position="241"/>
        <end position="266"/>
    </location>
</feature>
<dbReference type="InterPro" id="IPR000620">
    <property type="entry name" value="EamA_dom"/>
</dbReference>
<dbReference type="EMBL" id="JBHTBX010000001">
    <property type="protein sequence ID" value="MFC7432903.1"/>
    <property type="molecule type" value="Genomic_DNA"/>
</dbReference>
<feature type="transmembrane region" description="Helical" evidence="1">
    <location>
        <begin position="119"/>
        <end position="138"/>
    </location>
</feature>
<feature type="transmembrane region" description="Helical" evidence="1">
    <location>
        <begin position="212"/>
        <end position="235"/>
    </location>
</feature>
<feature type="transmembrane region" description="Helical" evidence="1">
    <location>
        <begin position="296"/>
        <end position="315"/>
    </location>
</feature>
<dbReference type="SUPFAM" id="SSF103481">
    <property type="entry name" value="Multidrug resistance efflux transporter EmrE"/>
    <property type="match status" value="2"/>
</dbReference>
<feature type="transmembrane region" description="Helical" evidence="1">
    <location>
        <begin position="178"/>
        <end position="200"/>
    </location>
</feature>
<proteinExistence type="predicted"/>
<reference evidence="4" key="1">
    <citation type="journal article" date="2019" name="Int. J. Syst. Evol. Microbiol.">
        <title>The Global Catalogue of Microorganisms (GCM) 10K type strain sequencing project: providing services to taxonomists for standard genome sequencing and annotation.</title>
        <authorList>
            <consortium name="The Broad Institute Genomics Platform"/>
            <consortium name="The Broad Institute Genome Sequencing Center for Infectious Disease"/>
            <person name="Wu L."/>
            <person name="Ma J."/>
        </authorList>
    </citation>
    <scope>NUCLEOTIDE SEQUENCE [LARGE SCALE GENOMIC DNA]</scope>
    <source>
        <strain evidence="4">CCUG 54518</strain>
    </source>
</reference>
<evidence type="ECO:0000259" key="2">
    <source>
        <dbReference type="Pfam" id="PF00892"/>
    </source>
</evidence>
<feature type="transmembrane region" description="Helical" evidence="1">
    <location>
        <begin position="92"/>
        <end position="113"/>
    </location>
</feature>
<feature type="transmembrane region" description="Helical" evidence="1">
    <location>
        <begin position="273"/>
        <end position="290"/>
    </location>
</feature>
<organism evidence="3 4">
    <name type="scientific">Hydrogenophaga bisanensis</name>
    <dbReference type="NCBI Taxonomy" id="439611"/>
    <lineage>
        <taxon>Bacteria</taxon>
        <taxon>Pseudomonadati</taxon>
        <taxon>Pseudomonadota</taxon>
        <taxon>Betaproteobacteria</taxon>
        <taxon>Burkholderiales</taxon>
        <taxon>Comamonadaceae</taxon>
        <taxon>Hydrogenophaga</taxon>
    </lineage>
</organism>
<protein>
    <submittedName>
        <fullName evidence="3">DMT family transporter</fullName>
    </submittedName>
</protein>
<feature type="transmembrane region" description="Helical" evidence="1">
    <location>
        <begin position="147"/>
        <end position="166"/>
    </location>
</feature>
<dbReference type="Pfam" id="PF00892">
    <property type="entry name" value="EamA"/>
    <property type="match status" value="1"/>
</dbReference>
<evidence type="ECO:0000256" key="1">
    <source>
        <dbReference type="SAM" id="Phobius"/>
    </source>
</evidence>
<feature type="transmembrane region" description="Helical" evidence="1">
    <location>
        <begin position="39"/>
        <end position="58"/>
    </location>
</feature>
<evidence type="ECO:0000313" key="3">
    <source>
        <dbReference type="EMBL" id="MFC7432903.1"/>
    </source>
</evidence>
<keyword evidence="4" id="KW-1185">Reference proteome</keyword>
<gene>
    <name evidence="3" type="ORF">ACFQNJ_00050</name>
</gene>
<name>A0ABW2R3D1_9BURK</name>
<comment type="caution">
    <text evidence="3">The sequence shown here is derived from an EMBL/GenBank/DDBJ whole genome shotgun (WGS) entry which is preliminary data.</text>
</comment>
<evidence type="ECO:0000313" key="4">
    <source>
        <dbReference type="Proteomes" id="UP001596495"/>
    </source>
</evidence>
<keyword evidence="1" id="KW-0472">Membrane</keyword>
<sequence length="350" mass="37357">MARRLSHTQAVFLMVAVTLMWSIAGVVSRQLESAARFEVTFWRSAFTAISLLLILPLWRMGSATPQAPAGHERSGLGRFLHRHWGLLPESRAFWVSGVCWSVMFTAFMLALTFTSVANVLIIMSLGPLFTALLARVVIGQTLPLRTWMAVLVAGAGIVYMYGSQFVQAFTGSDADPGSLVIGSLVALCVPVAGAINWTVVQRSQSHGESIDLVPSVLLGAVLSSVLTLPFAWPFAATGADVAWLALLGLVQLAIPCTLSVVCARVLKAPEVSLLALLEVIFGIVWAWLGAGEVPGPEVLAGGGVVITALVVNEVMGWHSRRGTPRIQTLLADQDQSPVNNKEGAFHANQP</sequence>
<dbReference type="PANTHER" id="PTHR22911">
    <property type="entry name" value="ACYL-MALONYL CONDENSING ENZYME-RELATED"/>
    <property type="match status" value="1"/>
</dbReference>
<feature type="domain" description="EamA" evidence="2">
    <location>
        <begin position="10"/>
        <end position="160"/>
    </location>
</feature>
<dbReference type="Proteomes" id="UP001596495">
    <property type="component" value="Unassembled WGS sequence"/>
</dbReference>
<keyword evidence="1" id="KW-1133">Transmembrane helix</keyword>